<name>A0A6D2JF98_9BRAS</name>
<evidence type="ECO:0000313" key="2">
    <source>
        <dbReference type="EMBL" id="CAA7035604.1"/>
    </source>
</evidence>
<feature type="coiled-coil region" evidence="1">
    <location>
        <begin position="2"/>
        <end position="48"/>
    </location>
</feature>
<keyword evidence="1" id="KW-0175">Coiled coil</keyword>
<evidence type="ECO:0000256" key="1">
    <source>
        <dbReference type="SAM" id="Coils"/>
    </source>
</evidence>
<dbReference type="Proteomes" id="UP000467841">
    <property type="component" value="Unassembled WGS sequence"/>
</dbReference>
<proteinExistence type="predicted"/>
<protein>
    <submittedName>
        <fullName evidence="2">Uncharacterized protein</fullName>
    </submittedName>
</protein>
<evidence type="ECO:0000313" key="3">
    <source>
        <dbReference type="Proteomes" id="UP000467841"/>
    </source>
</evidence>
<dbReference type="AlphaFoldDB" id="A0A6D2JF98"/>
<sequence length="103" mass="12029">MNGGARTEMEKLKEEIVNSQERRVKAEFTNLEARIKQLQDDIAAKKVEDRYVLRFLHLFCPSKSKANKKSFEIDDIHKLEQSIVEVPSESMFFSLTHSFILQL</sequence>
<reference evidence="2" key="1">
    <citation type="submission" date="2020-01" db="EMBL/GenBank/DDBJ databases">
        <authorList>
            <person name="Mishra B."/>
        </authorList>
    </citation>
    <scope>NUCLEOTIDE SEQUENCE [LARGE SCALE GENOMIC DNA]</scope>
</reference>
<accession>A0A6D2JF98</accession>
<comment type="caution">
    <text evidence="2">The sequence shown here is derived from an EMBL/GenBank/DDBJ whole genome shotgun (WGS) entry which is preliminary data.</text>
</comment>
<organism evidence="2 3">
    <name type="scientific">Microthlaspi erraticum</name>
    <dbReference type="NCBI Taxonomy" id="1685480"/>
    <lineage>
        <taxon>Eukaryota</taxon>
        <taxon>Viridiplantae</taxon>
        <taxon>Streptophyta</taxon>
        <taxon>Embryophyta</taxon>
        <taxon>Tracheophyta</taxon>
        <taxon>Spermatophyta</taxon>
        <taxon>Magnoliopsida</taxon>
        <taxon>eudicotyledons</taxon>
        <taxon>Gunneridae</taxon>
        <taxon>Pentapetalae</taxon>
        <taxon>rosids</taxon>
        <taxon>malvids</taxon>
        <taxon>Brassicales</taxon>
        <taxon>Brassicaceae</taxon>
        <taxon>Coluteocarpeae</taxon>
        <taxon>Microthlaspi</taxon>
    </lineage>
</organism>
<dbReference type="EMBL" id="CACVBM020001160">
    <property type="protein sequence ID" value="CAA7035604.1"/>
    <property type="molecule type" value="Genomic_DNA"/>
</dbReference>
<keyword evidence="3" id="KW-1185">Reference proteome</keyword>
<gene>
    <name evidence="2" type="ORF">MERR_LOCUS22839</name>
</gene>